<evidence type="ECO:0000313" key="1">
    <source>
        <dbReference type="EMBL" id="QDV68034.1"/>
    </source>
</evidence>
<proteinExistence type="predicted"/>
<dbReference type="SUPFAM" id="SSF52540">
    <property type="entry name" value="P-loop containing nucleoside triphosphate hydrolases"/>
    <property type="match status" value="1"/>
</dbReference>
<sequence length="1133" mass="127942">MNIKTEIFVGHPIEIESEMAFLRQLSSDLEAAGRRAVILANFFPRSKPEPQIDFLVVLDGFVCHVELKCVSCPIFGGTNGAWHIQMPDGSRQPLQHDNPYGQSTKCKFAISDEMRAFTGQDKAAKPFYKQMQSVLCIYPKLHRNSVVVSDYKVKTIGYPELLKLLLSGNKSPGWSYEKWIEFAMYLGLVRHDDRSPEQVAADDDAQVLETYLQRFQEWSSIDNQQHVPTSLRIDDEELSTENLISRIDDNRHFQLIGPSGLGKSMLLRGLGTELSTNKQPVIFASAAKYQGRLSDLLNRSVSHLCPMRAIEFIELAQRRGETPTILVDGFNECPVRLREQLLADLQALFLRYGTQIAMSAQQRIELPSALNGAVIECQELTDDQRVAILKQHAGRAVTKQEIENCIAFRSGYELSIAAECLSQLGESSTRRDLFNRFLERRFDSPADVIWARQVFGGLAALMQAQLRTSLSSSDLTHVFEIASEREKIPPRLLNEIVSSGVIDLDQGQCGFRHEMLQRFFESEAICRTVTSFEVLKAELRKPVHHALIEFAIDRQTDDSNIRDLLGLACETNGPSVLSRAFDGNLGASAKQIVREDAAKMLRDAEADLVEIDLKIEINKSDGERTSLEPTVLNARQWSSYEYGLMNLVAERLPSGWLIVDVMRLVGMTQSRVSECLQLRYRSEVLAKPSVKTVLFSRLCVLGGRGDTLPISTILRASCNRYSSFEADLIPEPICEVVRSPTEYSAAELYFALVQFRWNVSQVEDRLTDFFRVCWESEIYHLQLEALYRVAYWCNIAEPNLSELKNYLGTVQPSHPFLGAPLIEALTAFELFEHPTSAYDLKTSLLHALETPDDEESQTIAHDIVSGMFDTINDEACYQAIESLSESERYEVYVMAALGMPGYSMNGGWLLGRLLENASIEALPAFEKYARTLDHEAMGPQDRTACFITAHAGSAALVDEPFCLDDLSNDDRRAWQKYGELIFWLCKPDISPDELRERSEPILAALSTELAFEAIDPLREFAHASSMTFKSDHGRITNRLFKMFLPEFRNLLEFGFKNRESLTRIDKRCPDRQTPRELTTFIVHALGRVGDADSATLLSELIDDPYHGRDVVDSVRRINADEGFEAIGFLHRHP</sequence>
<evidence type="ECO:0000313" key="2">
    <source>
        <dbReference type="Proteomes" id="UP000315082"/>
    </source>
</evidence>
<dbReference type="Proteomes" id="UP000315082">
    <property type="component" value="Chromosome"/>
</dbReference>
<keyword evidence="2" id="KW-1185">Reference proteome</keyword>
<dbReference type="OrthoDB" id="1373492at2"/>
<dbReference type="InterPro" id="IPR027417">
    <property type="entry name" value="P-loop_NTPase"/>
</dbReference>
<dbReference type="Gene3D" id="3.40.50.300">
    <property type="entry name" value="P-loop containing nucleotide triphosphate hydrolases"/>
    <property type="match status" value="1"/>
</dbReference>
<name>A0A518JR70_9BACT</name>
<organism evidence="1 2">
    <name type="scientific">Rosistilla carotiformis</name>
    <dbReference type="NCBI Taxonomy" id="2528017"/>
    <lineage>
        <taxon>Bacteria</taxon>
        <taxon>Pseudomonadati</taxon>
        <taxon>Planctomycetota</taxon>
        <taxon>Planctomycetia</taxon>
        <taxon>Pirellulales</taxon>
        <taxon>Pirellulaceae</taxon>
        <taxon>Rosistilla</taxon>
    </lineage>
</organism>
<accession>A0A518JR70</accession>
<dbReference type="EMBL" id="CP036348">
    <property type="protein sequence ID" value="QDV68034.1"/>
    <property type="molecule type" value="Genomic_DNA"/>
</dbReference>
<dbReference type="AlphaFoldDB" id="A0A518JR70"/>
<gene>
    <name evidence="1" type="ORF">Poly24_17400</name>
</gene>
<reference evidence="1 2" key="1">
    <citation type="submission" date="2019-02" db="EMBL/GenBank/DDBJ databases">
        <title>Deep-cultivation of Planctomycetes and their phenomic and genomic characterization uncovers novel biology.</title>
        <authorList>
            <person name="Wiegand S."/>
            <person name="Jogler M."/>
            <person name="Boedeker C."/>
            <person name="Pinto D."/>
            <person name="Vollmers J."/>
            <person name="Rivas-Marin E."/>
            <person name="Kohn T."/>
            <person name="Peeters S.H."/>
            <person name="Heuer A."/>
            <person name="Rast P."/>
            <person name="Oberbeckmann S."/>
            <person name="Bunk B."/>
            <person name="Jeske O."/>
            <person name="Meyerdierks A."/>
            <person name="Storesund J.E."/>
            <person name="Kallscheuer N."/>
            <person name="Luecker S."/>
            <person name="Lage O.M."/>
            <person name="Pohl T."/>
            <person name="Merkel B.J."/>
            <person name="Hornburger P."/>
            <person name="Mueller R.-W."/>
            <person name="Bruemmer F."/>
            <person name="Labrenz M."/>
            <person name="Spormann A.M."/>
            <person name="Op den Camp H."/>
            <person name="Overmann J."/>
            <person name="Amann R."/>
            <person name="Jetten M.S.M."/>
            <person name="Mascher T."/>
            <person name="Medema M.H."/>
            <person name="Devos D.P."/>
            <person name="Kaster A.-K."/>
            <person name="Ovreas L."/>
            <person name="Rohde M."/>
            <person name="Galperin M.Y."/>
            <person name="Jogler C."/>
        </authorList>
    </citation>
    <scope>NUCLEOTIDE SEQUENCE [LARGE SCALE GENOMIC DNA]</scope>
    <source>
        <strain evidence="1 2">Poly24</strain>
    </source>
</reference>
<dbReference type="RefSeq" id="WP_145093232.1">
    <property type="nucleotide sequence ID" value="NZ_CP036348.1"/>
</dbReference>
<dbReference type="KEGG" id="rcf:Poly24_17400"/>
<protein>
    <submittedName>
        <fullName evidence="1">Uncharacterized protein</fullName>
    </submittedName>
</protein>